<sequence length="38" mass="4308">MIPPARRTNFDFMNRKFDAFGDEFCDFLIAARAAGTPP</sequence>
<evidence type="ECO:0000313" key="2">
    <source>
        <dbReference type="Proteomes" id="UP000070339"/>
    </source>
</evidence>
<dbReference type="Proteomes" id="UP000070339">
    <property type="component" value="Unassembled WGS sequence"/>
</dbReference>
<accession>A0ABR5V656</accession>
<dbReference type="EMBL" id="LTEB01000041">
    <property type="protein sequence ID" value="KXU16983.1"/>
    <property type="molecule type" value="Genomic_DNA"/>
</dbReference>
<keyword evidence="2" id="KW-1185">Reference proteome</keyword>
<comment type="caution">
    <text evidence="1">The sequence shown here is derived from an EMBL/GenBank/DDBJ whole genome shotgun (WGS) entry which is preliminary data.</text>
</comment>
<name>A0ABR5V656_9CORY</name>
<proteinExistence type="predicted"/>
<evidence type="ECO:0000313" key="1">
    <source>
        <dbReference type="EMBL" id="KXU16983.1"/>
    </source>
</evidence>
<reference evidence="1 2" key="1">
    <citation type="journal article" date="2016" name="Int. J. Syst. Evol. Microbiol.">
        <title>Resolving the Complexity of Human Skin Metagenomes Using Single-Molecule Sequencing.</title>
        <authorList>
            <consortium name="NISC Comparative Sequencing Program"/>
            <person name="Tsai Y.C."/>
            <person name="Conlan S."/>
            <person name="Deming C."/>
            <person name="Segre J.A."/>
            <person name="Kong H.H."/>
            <person name="Korlach J."/>
            <person name="Oh J."/>
        </authorList>
    </citation>
    <scope>NUCLEOTIDE SEQUENCE [LARGE SCALE GENOMIC DNA]</scope>
    <source>
        <strain evidence="1 2">1B08</strain>
    </source>
</reference>
<organism evidence="1 2">
    <name type="scientific">Corynebacterium simulans</name>
    <dbReference type="NCBI Taxonomy" id="146827"/>
    <lineage>
        <taxon>Bacteria</taxon>
        <taxon>Bacillati</taxon>
        <taxon>Actinomycetota</taxon>
        <taxon>Actinomycetes</taxon>
        <taxon>Mycobacteriales</taxon>
        <taxon>Corynebacteriaceae</taxon>
        <taxon>Corynebacterium</taxon>
    </lineage>
</organism>
<gene>
    <name evidence="1" type="ORF">WM41_2222</name>
</gene>
<protein>
    <submittedName>
        <fullName evidence="1">Uncharacterized protein</fullName>
    </submittedName>
</protein>